<organism evidence="6 7">
    <name type="scientific">Vicia faba</name>
    <name type="common">Broad bean</name>
    <name type="synonym">Faba vulgaris</name>
    <dbReference type="NCBI Taxonomy" id="3906"/>
    <lineage>
        <taxon>Eukaryota</taxon>
        <taxon>Viridiplantae</taxon>
        <taxon>Streptophyta</taxon>
        <taxon>Embryophyta</taxon>
        <taxon>Tracheophyta</taxon>
        <taxon>Spermatophyta</taxon>
        <taxon>Magnoliopsida</taxon>
        <taxon>eudicotyledons</taxon>
        <taxon>Gunneridae</taxon>
        <taxon>Pentapetalae</taxon>
        <taxon>rosids</taxon>
        <taxon>fabids</taxon>
        <taxon>Fabales</taxon>
        <taxon>Fabaceae</taxon>
        <taxon>Papilionoideae</taxon>
        <taxon>50 kb inversion clade</taxon>
        <taxon>NPAAA clade</taxon>
        <taxon>Hologalegina</taxon>
        <taxon>IRL clade</taxon>
        <taxon>Fabeae</taxon>
        <taxon>Vicia</taxon>
    </lineage>
</organism>
<reference evidence="6 7" key="1">
    <citation type="submission" date="2023-01" db="EMBL/GenBank/DDBJ databases">
        <authorList>
            <person name="Kreplak J."/>
        </authorList>
    </citation>
    <scope>NUCLEOTIDE SEQUENCE [LARGE SCALE GENOMIC DNA]</scope>
</reference>
<dbReference type="GO" id="GO:0003714">
    <property type="term" value="F:transcription corepressor activity"/>
    <property type="evidence" value="ECO:0007669"/>
    <property type="project" value="InterPro"/>
</dbReference>
<keyword evidence="3" id="KW-0677">Repeat</keyword>
<dbReference type="SUPFAM" id="SSF47762">
    <property type="entry name" value="PAH2 domain"/>
    <property type="match status" value="2"/>
</dbReference>
<dbReference type="FunFam" id="1.20.1160.11:FF:000003">
    <property type="entry name" value="Paired amphipathic helix SIN3-like protein"/>
    <property type="match status" value="1"/>
</dbReference>
<comment type="subcellular location">
    <subcellularLocation>
        <location evidence="1 5">Nucleus</location>
    </subcellularLocation>
</comment>
<evidence type="ECO:0000256" key="4">
    <source>
        <dbReference type="ARBA" id="ARBA00023242"/>
    </source>
</evidence>
<dbReference type="Pfam" id="PF02671">
    <property type="entry name" value="PAH"/>
    <property type="match status" value="2"/>
</dbReference>
<proteinExistence type="predicted"/>
<evidence type="ECO:0000256" key="2">
    <source>
        <dbReference type="ARBA" id="ARBA00022491"/>
    </source>
</evidence>
<dbReference type="PANTHER" id="PTHR12346:SF0">
    <property type="entry name" value="SIN3A, ISOFORM G"/>
    <property type="match status" value="1"/>
</dbReference>
<keyword evidence="7" id="KW-1185">Reference proteome</keyword>
<protein>
    <submittedName>
        <fullName evidence="6">Uncharacterized protein</fullName>
    </submittedName>
</protein>
<dbReference type="InterPro" id="IPR039774">
    <property type="entry name" value="Sin3-like"/>
</dbReference>
<evidence type="ECO:0000313" key="6">
    <source>
        <dbReference type="EMBL" id="CAI8587758.1"/>
    </source>
</evidence>
<dbReference type="FunFam" id="1.20.1160.11:FF:000001">
    <property type="entry name" value="Paired amphipathic helix protein Sin3"/>
    <property type="match status" value="1"/>
</dbReference>
<dbReference type="InterPro" id="IPR036600">
    <property type="entry name" value="PAH_sf"/>
</dbReference>
<accession>A0AAV0YSK1</accession>
<evidence type="ECO:0000256" key="5">
    <source>
        <dbReference type="PROSITE-ProRule" id="PRU00810"/>
    </source>
</evidence>
<dbReference type="Gene3D" id="1.20.1160.11">
    <property type="entry name" value="Paired amphipathic helix"/>
    <property type="match status" value="2"/>
</dbReference>
<dbReference type="GO" id="GO:0000118">
    <property type="term" value="C:histone deacetylase complex"/>
    <property type="evidence" value="ECO:0007669"/>
    <property type="project" value="TreeGrafter"/>
</dbReference>
<dbReference type="AlphaFoldDB" id="A0AAV0YSK1"/>
<dbReference type="Proteomes" id="UP001157006">
    <property type="component" value="Chromosome 1L"/>
</dbReference>
<evidence type="ECO:0000313" key="7">
    <source>
        <dbReference type="Proteomes" id="UP001157006"/>
    </source>
</evidence>
<dbReference type="InterPro" id="IPR003822">
    <property type="entry name" value="PAH"/>
</dbReference>
<dbReference type="EMBL" id="OX451736">
    <property type="protein sequence ID" value="CAI8587758.1"/>
    <property type="molecule type" value="Genomic_DNA"/>
</dbReference>
<keyword evidence="4 5" id="KW-0539">Nucleus</keyword>
<sequence length="161" mass="18994">MKGSSSKEEVTSDDAKIYIKEIKDAFKDEKHKFNEFLKTMKDIKKKRAEIACMLARVKELFEGHRELLLKFNTYLSDEFEIAPSTEKSEVKKPEVNIEYARKYLEKVKTQFQDDPNVYQSFLAILNMYRKKEKSSEEVLQMVISLFKDQSDLVEGFIQFLP</sequence>
<gene>
    <name evidence="6" type="ORF">VFH_I315160</name>
</gene>
<evidence type="ECO:0000256" key="1">
    <source>
        <dbReference type="ARBA" id="ARBA00004123"/>
    </source>
</evidence>
<evidence type="ECO:0000256" key="3">
    <source>
        <dbReference type="ARBA" id="ARBA00022737"/>
    </source>
</evidence>
<dbReference type="GO" id="GO:0000785">
    <property type="term" value="C:chromatin"/>
    <property type="evidence" value="ECO:0007669"/>
    <property type="project" value="TreeGrafter"/>
</dbReference>
<keyword evidence="2" id="KW-0678">Repressor</keyword>
<dbReference type="GO" id="GO:0000122">
    <property type="term" value="P:negative regulation of transcription by RNA polymerase II"/>
    <property type="evidence" value="ECO:0007669"/>
    <property type="project" value="TreeGrafter"/>
</dbReference>
<dbReference type="PANTHER" id="PTHR12346">
    <property type="entry name" value="SIN3B-RELATED"/>
    <property type="match status" value="1"/>
</dbReference>
<name>A0AAV0YSK1_VICFA</name>
<dbReference type="PROSITE" id="PS51477">
    <property type="entry name" value="PAH"/>
    <property type="match status" value="2"/>
</dbReference>